<sequence>MTLGLNCPKEAALSTTVVRCEAGRHSGGMQDDETRLGDDPETLNPYERKLVQDVRDHGWRSVTVGADGDAPSFSYTTGFWRSLAAPEVIVFDFPLDLAHNVFGQMYRLLRAGRLLPVGQRIEGVLSGESIFLLPADPAAAADSLLSSRWFYKDADFPCVQLVWADRAGLFPWQEGVAPGLVDLQPDLSRRAWAGLAG</sequence>
<accession>A0A2P7QP82</accession>
<feature type="region of interest" description="Disordered" evidence="1">
    <location>
        <begin position="24"/>
        <end position="43"/>
    </location>
</feature>
<evidence type="ECO:0000313" key="3">
    <source>
        <dbReference type="Proteomes" id="UP000241167"/>
    </source>
</evidence>
<dbReference type="Proteomes" id="UP000241167">
    <property type="component" value="Unassembled WGS sequence"/>
</dbReference>
<comment type="caution">
    <text evidence="2">The sequence shown here is derived from an EMBL/GenBank/DDBJ whole genome shotgun (WGS) entry which is preliminary data.</text>
</comment>
<evidence type="ECO:0000313" key="2">
    <source>
        <dbReference type="EMBL" id="PSJ39760.1"/>
    </source>
</evidence>
<proteinExistence type="predicted"/>
<gene>
    <name evidence="2" type="ORF">C7I55_14365</name>
</gene>
<keyword evidence="3" id="KW-1185">Reference proteome</keyword>
<dbReference type="Pfam" id="PF14081">
    <property type="entry name" value="DUF4262"/>
    <property type="match status" value="1"/>
</dbReference>
<dbReference type="InterPro" id="IPR025358">
    <property type="entry name" value="DUF4262"/>
</dbReference>
<dbReference type="EMBL" id="PXYI01000004">
    <property type="protein sequence ID" value="PSJ39760.1"/>
    <property type="molecule type" value="Genomic_DNA"/>
</dbReference>
<protein>
    <submittedName>
        <fullName evidence="2">DUF4262 domain-containing protein</fullName>
    </submittedName>
</protein>
<organism evidence="2 3">
    <name type="scientific">Allosphingosinicella deserti</name>
    <dbReference type="NCBI Taxonomy" id="2116704"/>
    <lineage>
        <taxon>Bacteria</taxon>
        <taxon>Pseudomonadati</taxon>
        <taxon>Pseudomonadota</taxon>
        <taxon>Alphaproteobacteria</taxon>
        <taxon>Sphingomonadales</taxon>
        <taxon>Sphingomonadaceae</taxon>
        <taxon>Allosphingosinicella</taxon>
    </lineage>
</organism>
<name>A0A2P7QP82_9SPHN</name>
<dbReference type="AlphaFoldDB" id="A0A2P7QP82"/>
<evidence type="ECO:0000256" key="1">
    <source>
        <dbReference type="SAM" id="MobiDB-lite"/>
    </source>
</evidence>
<reference evidence="2 3" key="1">
    <citation type="submission" date="2018-03" db="EMBL/GenBank/DDBJ databases">
        <title>The draft genome of Sphingosinicella sp. GL-C-18.</title>
        <authorList>
            <person name="Liu L."/>
            <person name="Li L."/>
            <person name="Liang L."/>
            <person name="Zhang X."/>
            <person name="Wang T."/>
        </authorList>
    </citation>
    <scope>NUCLEOTIDE SEQUENCE [LARGE SCALE GENOMIC DNA]</scope>
    <source>
        <strain evidence="2 3">GL-C-18</strain>
    </source>
</reference>